<evidence type="ECO:0000313" key="1">
    <source>
        <dbReference type="EMBL" id="RHW38658.1"/>
    </source>
</evidence>
<reference evidence="1 2" key="1">
    <citation type="submission" date="2018-08" db="EMBL/GenBank/DDBJ databases">
        <title>Lysinibacillus sp. YLB-03 draft genome sequence.</title>
        <authorList>
            <person name="Yu L."/>
        </authorList>
    </citation>
    <scope>NUCLEOTIDE SEQUENCE [LARGE SCALE GENOMIC DNA]</scope>
    <source>
        <strain evidence="1 2">YLB-03</strain>
    </source>
</reference>
<proteinExistence type="predicted"/>
<name>A0A396SBA9_9BACL</name>
<dbReference type="EMBL" id="QWEI01000002">
    <property type="protein sequence ID" value="RHW38658.1"/>
    <property type="molecule type" value="Genomic_DNA"/>
</dbReference>
<evidence type="ECO:0008006" key="3">
    <source>
        <dbReference type="Google" id="ProtNLM"/>
    </source>
</evidence>
<protein>
    <recommendedName>
        <fullName evidence="3">Competence protein ComN</fullName>
    </recommendedName>
</protein>
<sequence length="105" mass="12734">MIQYEQLYKQALPVLESKLDEINYYNYEGIVLEDIWNFCVQKKWRKKNVEDLHLYEIVETIFSIKPSELVSQFQIQQFRTENWFSDINKNELQELLNPKVADSNK</sequence>
<gene>
    <name evidence="1" type="ORF">D1B33_07220</name>
</gene>
<organism evidence="1 2">
    <name type="scientific">Ureibacillus yapensis</name>
    <dbReference type="NCBI Taxonomy" id="2304605"/>
    <lineage>
        <taxon>Bacteria</taxon>
        <taxon>Bacillati</taxon>
        <taxon>Bacillota</taxon>
        <taxon>Bacilli</taxon>
        <taxon>Bacillales</taxon>
        <taxon>Caryophanaceae</taxon>
        <taxon>Ureibacillus</taxon>
    </lineage>
</organism>
<keyword evidence="2" id="KW-1185">Reference proteome</keyword>
<dbReference type="Pfam" id="PF13797">
    <property type="entry name" value="Post_transc_reg"/>
    <property type="match status" value="1"/>
</dbReference>
<evidence type="ECO:0000313" key="2">
    <source>
        <dbReference type="Proteomes" id="UP000265692"/>
    </source>
</evidence>
<dbReference type="RefSeq" id="WP_118875690.1">
    <property type="nucleotide sequence ID" value="NZ_QWEI01000002.1"/>
</dbReference>
<dbReference type="AlphaFoldDB" id="A0A396SBA9"/>
<accession>A0A396SBA9</accession>
<comment type="caution">
    <text evidence="1">The sequence shown here is derived from an EMBL/GenBank/DDBJ whole genome shotgun (WGS) entry which is preliminary data.</text>
</comment>
<dbReference type="Proteomes" id="UP000265692">
    <property type="component" value="Unassembled WGS sequence"/>
</dbReference>
<dbReference type="OrthoDB" id="2990595at2"/>
<dbReference type="InterPro" id="IPR025716">
    <property type="entry name" value="Post-transcriptional_regulator"/>
</dbReference>